<dbReference type="AlphaFoldDB" id="Q8DKA8"/>
<dbReference type="KEGG" id="tel:tlr0951"/>
<dbReference type="PATRIC" id="fig|197221.4.peg.998"/>
<evidence type="ECO:0000256" key="2">
    <source>
        <dbReference type="RuleBase" id="RU364082"/>
    </source>
</evidence>
<accession>Q8DKA8</accession>
<dbReference type="PANTHER" id="PTHR10491:SF4">
    <property type="entry name" value="METHIONINE ADENOSYLTRANSFERASE 2 SUBUNIT BETA"/>
    <property type="match status" value="1"/>
</dbReference>
<dbReference type="SUPFAM" id="SSF51735">
    <property type="entry name" value="NAD(P)-binding Rossmann-fold domains"/>
    <property type="match status" value="1"/>
</dbReference>
<dbReference type="CDD" id="cd05254">
    <property type="entry name" value="dTDP_HR_like_SDR_e"/>
    <property type="match status" value="1"/>
</dbReference>
<comment type="similarity">
    <text evidence="1 2">Belongs to the dTDP-4-dehydrorhamnose reductase family.</text>
</comment>
<dbReference type="EC" id="1.1.1.133" evidence="2"/>
<dbReference type="EnsemblBacteria" id="BAC08503">
    <property type="protein sequence ID" value="BAC08503"/>
    <property type="gene ID" value="BAC08503"/>
</dbReference>
<name>Q8DKA8_THEVB</name>
<dbReference type="Gene3D" id="3.40.50.720">
    <property type="entry name" value="NAD(P)-binding Rossmann-like Domain"/>
    <property type="match status" value="1"/>
</dbReference>
<gene>
    <name evidence="4" type="primary">rfbD</name>
</gene>
<sequence length="304" mass="33413">MNQGGQKMRLLILGATGQVGWQLVQQAPPRVEVIPVARQGTAVTLDLEDLDAISPLLKTLRPDVVINAAAYTAVDQAEQETERAQRINSTAVGLLAATMAELGGLLIHYSTDYVFAGNQSLPYRETDAPAPLNAYGYTKWLGEQAIARHHPAHLILRTSWVYDLRGKNFLRTMVRLAQTRPLVRVVADQIGTPTAAPFIAQVTYQLLEHWQATPSLSGLYHLTPRGSTSWYGFAAKIFDHLRAKGYAAATLEAIPSSEYPTRAKRPAFSTLNCEKLETVLGTPLPPWEAVLEPLLQQLDPQSVL</sequence>
<dbReference type="GO" id="GO:0008831">
    <property type="term" value="F:dTDP-4-dehydrorhamnose reductase activity"/>
    <property type="evidence" value="ECO:0007669"/>
    <property type="project" value="UniProtKB-EC"/>
</dbReference>
<reference evidence="4 5" key="1">
    <citation type="journal article" date="2002" name="DNA Res.">
        <title>Complete genome structure of the thermophilic cyanobacterium Thermosynechococcus elongatus BP-1.</title>
        <authorList>
            <person name="Nakamura Y."/>
            <person name="Kaneko T."/>
            <person name="Sato S."/>
            <person name="Ikeuchi M."/>
            <person name="Katoh H."/>
            <person name="Sasamoto S."/>
            <person name="Watanabe A."/>
            <person name="Iriguchi M."/>
            <person name="Kawashima K."/>
            <person name="Kimura T."/>
            <person name="Kishida Y."/>
            <person name="Kiyokawa C."/>
            <person name="Kohara M."/>
            <person name="Matsumoto M."/>
            <person name="Matsuno A."/>
            <person name="Nakazaki N."/>
            <person name="Shimpo S."/>
            <person name="Sugimoto M."/>
            <person name="Takeuchi C."/>
            <person name="Yamada M."/>
            <person name="Tabata S."/>
        </authorList>
    </citation>
    <scope>NUCLEOTIDE SEQUENCE [LARGE SCALE GENOMIC DNA]</scope>
    <source>
        <strain evidence="5">IAM M-273 / NIES-2133 / BP-1</strain>
    </source>
</reference>
<dbReference type="PANTHER" id="PTHR10491">
    <property type="entry name" value="DTDP-4-DEHYDRORHAMNOSE REDUCTASE"/>
    <property type="match status" value="1"/>
</dbReference>
<keyword evidence="2" id="KW-0560">Oxidoreductase</keyword>
<feature type="domain" description="RmlD-like substrate binding" evidence="3">
    <location>
        <begin position="8"/>
        <end position="298"/>
    </location>
</feature>
<dbReference type="Pfam" id="PF04321">
    <property type="entry name" value="RmlD_sub_bind"/>
    <property type="match status" value="1"/>
</dbReference>
<evidence type="ECO:0000313" key="5">
    <source>
        <dbReference type="Proteomes" id="UP000000440"/>
    </source>
</evidence>
<dbReference type="Gene3D" id="3.90.25.10">
    <property type="entry name" value="UDP-galactose 4-epimerase, domain 1"/>
    <property type="match status" value="1"/>
</dbReference>
<dbReference type="NCBIfam" id="TIGR01214">
    <property type="entry name" value="rmlD"/>
    <property type="match status" value="1"/>
</dbReference>
<comment type="function">
    <text evidence="2">Catalyzes the reduction of dTDP-6-deoxy-L-lyxo-4-hexulose to yield dTDP-L-rhamnose.</text>
</comment>
<dbReference type="GO" id="GO:0019305">
    <property type="term" value="P:dTDP-rhamnose biosynthetic process"/>
    <property type="evidence" value="ECO:0007669"/>
    <property type="project" value="UniProtKB-UniPathway"/>
</dbReference>
<dbReference type="InterPro" id="IPR029903">
    <property type="entry name" value="RmlD-like-bd"/>
</dbReference>
<dbReference type="InterPro" id="IPR005913">
    <property type="entry name" value="dTDP_dehydrorham_reduct"/>
</dbReference>
<keyword evidence="2" id="KW-0521">NADP</keyword>
<keyword evidence="5" id="KW-1185">Reference proteome</keyword>
<protein>
    <recommendedName>
        <fullName evidence="2">dTDP-4-dehydrorhamnose reductase</fullName>
        <ecNumber evidence="2">1.1.1.133</ecNumber>
    </recommendedName>
</protein>
<organism evidence="4 5">
    <name type="scientific">Thermosynechococcus vestitus (strain NIES-2133 / IAM M-273 / BP-1)</name>
    <dbReference type="NCBI Taxonomy" id="197221"/>
    <lineage>
        <taxon>Bacteria</taxon>
        <taxon>Bacillati</taxon>
        <taxon>Cyanobacteriota</taxon>
        <taxon>Cyanophyceae</taxon>
        <taxon>Acaryochloridales</taxon>
        <taxon>Thermosynechococcaceae</taxon>
        <taxon>Thermosynechococcus</taxon>
    </lineage>
</organism>
<dbReference type="InterPro" id="IPR036291">
    <property type="entry name" value="NAD(P)-bd_dom_sf"/>
</dbReference>
<comment type="pathway">
    <text evidence="2">Carbohydrate biosynthesis; dTDP-L-rhamnose biosynthesis.</text>
</comment>
<dbReference type="EMBL" id="BA000039">
    <property type="protein sequence ID" value="BAC08503.1"/>
    <property type="molecule type" value="Genomic_DNA"/>
</dbReference>
<evidence type="ECO:0000256" key="1">
    <source>
        <dbReference type="ARBA" id="ARBA00010944"/>
    </source>
</evidence>
<dbReference type="eggNOG" id="COG1091">
    <property type="taxonomic scope" value="Bacteria"/>
</dbReference>
<evidence type="ECO:0000259" key="3">
    <source>
        <dbReference type="Pfam" id="PF04321"/>
    </source>
</evidence>
<proteinExistence type="inferred from homology"/>
<dbReference type="UniPathway" id="UPA00124"/>
<dbReference type="Proteomes" id="UP000000440">
    <property type="component" value="Chromosome"/>
</dbReference>
<dbReference type="STRING" id="197221.gene:10747543"/>
<dbReference type="GO" id="GO:0005829">
    <property type="term" value="C:cytosol"/>
    <property type="evidence" value="ECO:0007669"/>
    <property type="project" value="TreeGrafter"/>
</dbReference>
<evidence type="ECO:0000313" key="4">
    <source>
        <dbReference type="EMBL" id="BAC08503.1"/>
    </source>
</evidence>